<protein>
    <submittedName>
        <fullName evidence="3">CAZy families GH32 protein</fullName>
    </submittedName>
</protein>
<sequence>MYKLSNGYKDKLIVSGADHGQSQAVDPTDYQQHIDNFFDTIFNKKFTVTVNYKDADNNEIAKASELTGNIGDAYQANQKDIPGYTFKEVKGNPKGTFTNQNQTVTYVYTKNPIKTSKVIVNYIDTAHNDIA</sequence>
<keyword evidence="1" id="KW-0677">Repeat</keyword>
<dbReference type="EMBL" id="KF127384">
    <property type="protein sequence ID" value="AIA94739.1"/>
    <property type="molecule type" value="Genomic_DNA"/>
</dbReference>
<accession>A0A060CHN4</accession>
<name>A0A060CHN4_9LACO</name>
<evidence type="ECO:0000259" key="2">
    <source>
        <dbReference type="Pfam" id="PF06458"/>
    </source>
</evidence>
<dbReference type="Pfam" id="PF06458">
    <property type="entry name" value="MucBP"/>
    <property type="match status" value="1"/>
</dbReference>
<feature type="non-terminal residue" evidence="3">
    <location>
        <position position="131"/>
    </location>
</feature>
<dbReference type="Gene3D" id="3.10.20.320">
    <property type="entry name" value="Putative peptidoglycan bound protein (lpxtg motif)"/>
    <property type="match status" value="1"/>
</dbReference>
<evidence type="ECO:0000313" key="3">
    <source>
        <dbReference type="EMBL" id="AIA94739.1"/>
    </source>
</evidence>
<dbReference type="InterPro" id="IPR009459">
    <property type="entry name" value="MucBP_dom"/>
</dbReference>
<proteinExistence type="predicted"/>
<organism evidence="3">
    <name type="scientific">uncultured Lactobacillus sp</name>
    <dbReference type="NCBI Taxonomy" id="153152"/>
    <lineage>
        <taxon>Bacteria</taxon>
        <taxon>Bacillati</taxon>
        <taxon>Bacillota</taxon>
        <taxon>Bacilli</taxon>
        <taxon>Lactobacillales</taxon>
        <taxon>Lactobacillaceae</taxon>
        <taxon>Lactobacillus</taxon>
        <taxon>environmental samples</taxon>
    </lineage>
</organism>
<dbReference type="AlphaFoldDB" id="A0A060CHN4"/>
<feature type="domain" description="MucBP" evidence="2">
    <location>
        <begin position="47"/>
        <end position="109"/>
    </location>
</feature>
<evidence type="ECO:0000256" key="1">
    <source>
        <dbReference type="ARBA" id="ARBA00022737"/>
    </source>
</evidence>
<reference evidence="3" key="1">
    <citation type="journal article" date="2013" name="Environ. Microbiol.">
        <title>Seasonally variable intestinal metagenomes of the red palm weevil (Rhynchophorus ferrugineus).</title>
        <authorList>
            <person name="Jia S."/>
            <person name="Zhang X."/>
            <person name="Zhang G."/>
            <person name="Yin A."/>
            <person name="Zhang S."/>
            <person name="Li F."/>
            <person name="Wang L."/>
            <person name="Zhao D."/>
            <person name="Yun Q."/>
            <person name="Tala"/>
            <person name="Wang J."/>
            <person name="Sun G."/>
            <person name="Baabdullah M."/>
            <person name="Yu X."/>
            <person name="Hu S."/>
            <person name="Al-Mssallem I.S."/>
            <person name="Yu J."/>
        </authorList>
    </citation>
    <scope>NUCLEOTIDE SEQUENCE</scope>
</reference>